<gene>
    <name evidence="2" type="ORF">EYF80_040137</name>
</gene>
<dbReference type="EMBL" id="SRLO01000646">
    <property type="protein sequence ID" value="TNN49687.1"/>
    <property type="molecule type" value="Genomic_DNA"/>
</dbReference>
<keyword evidence="3" id="KW-1185">Reference proteome</keyword>
<evidence type="ECO:0000313" key="3">
    <source>
        <dbReference type="Proteomes" id="UP000314294"/>
    </source>
</evidence>
<comment type="caution">
    <text evidence="2">The sequence shown here is derived from an EMBL/GenBank/DDBJ whole genome shotgun (WGS) entry which is preliminary data.</text>
</comment>
<proteinExistence type="predicted"/>
<feature type="compositionally biased region" description="Basic and acidic residues" evidence="1">
    <location>
        <begin position="35"/>
        <end position="47"/>
    </location>
</feature>
<protein>
    <submittedName>
        <fullName evidence="2">Uncharacterized protein</fullName>
    </submittedName>
</protein>
<feature type="region of interest" description="Disordered" evidence="1">
    <location>
        <begin position="33"/>
        <end position="57"/>
    </location>
</feature>
<name>A0A4Z2G7X2_9TELE</name>
<reference evidence="2 3" key="1">
    <citation type="submission" date="2019-03" db="EMBL/GenBank/DDBJ databases">
        <title>First draft genome of Liparis tanakae, snailfish: a comprehensive survey of snailfish specific genes.</title>
        <authorList>
            <person name="Kim W."/>
            <person name="Song I."/>
            <person name="Jeong J.-H."/>
            <person name="Kim D."/>
            <person name="Kim S."/>
            <person name="Ryu S."/>
            <person name="Song J.Y."/>
            <person name="Lee S.K."/>
        </authorList>
    </citation>
    <scope>NUCLEOTIDE SEQUENCE [LARGE SCALE GENOMIC DNA]</scope>
    <source>
        <tissue evidence="2">Muscle</tissue>
    </source>
</reference>
<sequence length="74" mass="8687">MGSWICRTLFWERQIPADPERPLRGVEAVHPPHHQVADPRADGHDVRPPVGVWTQTPEGRRARMYQRYLKARHI</sequence>
<organism evidence="2 3">
    <name type="scientific">Liparis tanakae</name>
    <name type="common">Tanaka's snailfish</name>
    <dbReference type="NCBI Taxonomy" id="230148"/>
    <lineage>
        <taxon>Eukaryota</taxon>
        <taxon>Metazoa</taxon>
        <taxon>Chordata</taxon>
        <taxon>Craniata</taxon>
        <taxon>Vertebrata</taxon>
        <taxon>Euteleostomi</taxon>
        <taxon>Actinopterygii</taxon>
        <taxon>Neopterygii</taxon>
        <taxon>Teleostei</taxon>
        <taxon>Neoteleostei</taxon>
        <taxon>Acanthomorphata</taxon>
        <taxon>Eupercaria</taxon>
        <taxon>Perciformes</taxon>
        <taxon>Cottioidei</taxon>
        <taxon>Cottales</taxon>
        <taxon>Liparidae</taxon>
        <taxon>Liparis</taxon>
    </lineage>
</organism>
<evidence type="ECO:0000256" key="1">
    <source>
        <dbReference type="SAM" id="MobiDB-lite"/>
    </source>
</evidence>
<accession>A0A4Z2G7X2</accession>
<dbReference type="Proteomes" id="UP000314294">
    <property type="component" value="Unassembled WGS sequence"/>
</dbReference>
<dbReference type="AlphaFoldDB" id="A0A4Z2G7X2"/>
<evidence type="ECO:0000313" key="2">
    <source>
        <dbReference type="EMBL" id="TNN49687.1"/>
    </source>
</evidence>